<dbReference type="InterPro" id="IPR050177">
    <property type="entry name" value="Lipid_A_modif_metabolic_enz"/>
</dbReference>
<organism evidence="2">
    <name type="scientific">marine metagenome</name>
    <dbReference type="NCBI Taxonomy" id="408172"/>
    <lineage>
        <taxon>unclassified sequences</taxon>
        <taxon>metagenomes</taxon>
        <taxon>ecological metagenomes</taxon>
    </lineage>
</organism>
<dbReference type="CDD" id="cd08946">
    <property type="entry name" value="SDR_e"/>
    <property type="match status" value="1"/>
</dbReference>
<dbReference type="AlphaFoldDB" id="A0A382VKX2"/>
<evidence type="ECO:0000313" key="2">
    <source>
        <dbReference type="EMBL" id="SVD47133.1"/>
    </source>
</evidence>
<dbReference type="Pfam" id="PF01370">
    <property type="entry name" value="Epimerase"/>
    <property type="match status" value="1"/>
</dbReference>
<dbReference type="InterPro" id="IPR036291">
    <property type="entry name" value="NAD(P)-bd_dom_sf"/>
</dbReference>
<protein>
    <recommendedName>
        <fullName evidence="1">NAD-dependent epimerase/dehydratase domain-containing protein</fullName>
    </recommendedName>
</protein>
<proteinExistence type="predicted"/>
<evidence type="ECO:0000259" key="1">
    <source>
        <dbReference type="Pfam" id="PF01370"/>
    </source>
</evidence>
<dbReference type="Gene3D" id="3.40.50.720">
    <property type="entry name" value="NAD(P)-binding Rossmann-like Domain"/>
    <property type="match status" value="1"/>
</dbReference>
<feature type="non-terminal residue" evidence="2">
    <location>
        <position position="213"/>
    </location>
</feature>
<dbReference type="EMBL" id="UINC01152773">
    <property type="protein sequence ID" value="SVD47133.1"/>
    <property type="molecule type" value="Genomic_DNA"/>
</dbReference>
<dbReference type="SUPFAM" id="SSF51735">
    <property type="entry name" value="NAD(P)-binding Rossmann-fold domains"/>
    <property type="match status" value="1"/>
</dbReference>
<gene>
    <name evidence="2" type="ORF">METZ01_LOCUS399987</name>
</gene>
<dbReference type="PANTHER" id="PTHR43245:SF23">
    <property type="entry name" value="NAD(P)-BINDING DOMAIN-CONTAINING PROTEIN"/>
    <property type="match status" value="1"/>
</dbReference>
<reference evidence="2" key="1">
    <citation type="submission" date="2018-05" db="EMBL/GenBank/DDBJ databases">
        <authorList>
            <person name="Lanie J.A."/>
            <person name="Ng W.-L."/>
            <person name="Kazmierczak K.M."/>
            <person name="Andrzejewski T.M."/>
            <person name="Davidsen T.M."/>
            <person name="Wayne K.J."/>
            <person name="Tettelin H."/>
            <person name="Glass J.I."/>
            <person name="Rusch D."/>
            <person name="Podicherti R."/>
            <person name="Tsui H.-C.T."/>
            <person name="Winkler M.E."/>
        </authorList>
    </citation>
    <scope>NUCLEOTIDE SEQUENCE</scope>
</reference>
<name>A0A382VKX2_9ZZZZ</name>
<accession>A0A382VKX2</accession>
<dbReference type="PANTHER" id="PTHR43245">
    <property type="entry name" value="BIFUNCTIONAL POLYMYXIN RESISTANCE PROTEIN ARNA"/>
    <property type="match status" value="1"/>
</dbReference>
<feature type="domain" description="NAD-dependent epimerase/dehydratase" evidence="1">
    <location>
        <begin position="4"/>
        <end position="212"/>
    </location>
</feature>
<sequence>MKKILVTGSEGYIGTVLMPILIDNGFSVVGLDYCYFADGNLDKSNRFNYQRINKDIRDIVLNDLKEKNYFAIVHLAALCNDPLGMINEDLTYEINYESSVKLAELAKLSGIERFVYASSCSLYGDGGVEPLHEDSLSNPQTPYGRSKILAEEGISTLSSDNFSPVFMRNATAFGFSPRMRFDIVLNNLTGYAKVDNEIKILGDGKPWRPLVRV</sequence>
<dbReference type="InterPro" id="IPR001509">
    <property type="entry name" value="Epimerase_deHydtase"/>
</dbReference>